<keyword evidence="5" id="KW-0479">Metal-binding</keyword>
<dbReference type="InterPro" id="IPR050582">
    <property type="entry name" value="HAD-like_SerB"/>
</dbReference>
<dbReference type="EC" id="3.1.3.3" evidence="3"/>
<dbReference type="Pfam" id="PF13740">
    <property type="entry name" value="ACT_6"/>
    <property type="match status" value="1"/>
</dbReference>
<evidence type="ECO:0000256" key="5">
    <source>
        <dbReference type="ARBA" id="ARBA00022723"/>
    </source>
</evidence>
<dbReference type="GO" id="GO:0005737">
    <property type="term" value="C:cytoplasm"/>
    <property type="evidence" value="ECO:0007669"/>
    <property type="project" value="TreeGrafter"/>
</dbReference>
<dbReference type="EMBL" id="VRMN01000002">
    <property type="protein sequence ID" value="KAA8496976.1"/>
    <property type="molecule type" value="Genomic_DNA"/>
</dbReference>
<organism evidence="10 11">
    <name type="scientific">Porphyridium purpureum</name>
    <name type="common">Red alga</name>
    <name type="synonym">Porphyridium cruentum</name>
    <dbReference type="NCBI Taxonomy" id="35688"/>
    <lineage>
        <taxon>Eukaryota</taxon>
        <taxon>Rhodophyta</taxon>
        <taxon>Bangiophyceae</taxon>
        <taxon>Porphyridiales</taxon>
        <taxon>Porphyridiaceae</taxon>
        <taxon>Porphyridium</taxon>
    </lineage>
</organism>
<dbReference type="OrthoDB" id="27226at2759"/>
<keyword evidence="7" id="KW-0460">Magnesium</keyword>
<dbReference type="Gene3D" id="3.30.70.260">
    <property type="match status" value="2"/>
</dbReference>
<dbReference type="PANTHER" id="PTHR43344">
    <property type="entry name" value="PHOSPHOSERINE PHOSPHATASE"/>
    <property type="match status" value="1"/>
</dbReference>
<feature type="region of interest" description="Disordered" evidence="9">
    <location>
        <begin position="1"/>
        <end position="23"/>
    </location>
</feature>
<evidence type="ECO:0000256" key="6">
    <source>
        <dbReference type="ARBA" id="ARBA00022801"/>
    </source>
</evidence>
<dbReference type="SUPFAM" id="SSF56784">
    <property type="entry name" value="HAD-like"/>
    <property type="match status" value="1"/>
</dbReference>
<gene>
    <name evidence="10" type="ORF">FVE85_0705</name>
</gene>
<name>A0A5J4Z033_PORPP</name>
<evidence type="ECO:0000256" key="2">
    <source>
        <dbReference type="ARBA" id="ARBA00005135"/>
    </source>
</evidence>
<protein>
    <recommendedName>
        <fullName evidence="3">phosphoserine phosphatase</fullName>
        <ecNumber evidence="3">3.1.3.3</ecNumber>
    </recommendedName>
</protein>
<keyword evidence="4" id="KW-0028">Amino-acid biosynthesis</keyword>
<dbReference type="GO" id="GO:0036424">
    <property type="term" value="F:L-phosphoserine phosphatase activity"/>
    <property type="evidence" value="ECO:0007669"/>
    <property type="project" value="TreeGrafter"/>
</dbReference>
<dbReference type="GO" id="GO:0006564">
    <property type="term" value="P:L-serine biosynthetic process"/>
    <property type="evidence" value="ECO:0007669"/>
    <property type="project" value="UniProtKB-KW"/>
</dbReference>
<dbReference type="OMA" id="INRTTER"/>
<accession>A0A5J4Z033</accession>
<evidence type="ECO:0000313" key="11">
    <source>
        <dbReference type="Proteomes" id="UP000324585"/>
    </source>
</evidence>
<dbReference type="InterPro" id="IPR036412">
    <property type="entry name" value="HAD-like_sf"/>
</dbReference>
<comment type="cofactor">
    <cofactor evidence="1">
        <name>Mg(2+)</name>
        <dbReference type="ChEBI" id="CHEBI:18420"/>
    </cofactor>
</comment>
<evidence type="ECO:0000256" key="8">
    <source>
        <dbReference type="ARBA" id="ARBA00023299"/>
    </source>
</evidence>
<proteinExistence type="predicted"/>
<keyword evidence="8" id="KW-0718">Serine biosynthesis</keyword>
<dbReference type="AlphaFoldDB" id="A0A5J4Z033"/>
<dbReference type="GO" id="GO:0000287">
    <property type="term" value="F:magnesium ion binding"/>
    <property type="evidence" value="ECO:0007669"/>
    <property type="project" value="TreeGrafter"/>
</dbReference>
<evidence type="ECO:0000256" key="7">
    <source>
        <dbReference type="ARBA" id="ARBA00022842"/>
    </source>
</evidence>
<dbReference type="Pfam" id="PF12710">
    <property type="entry name" value="HAD"/>
    <property type="match status" value="1"/>
</dbReference>
<evidence type="ECO:0000256" key="1">
    <source>
        <dbReference type="ARBA" id="ARBA00001946"/>
    </source>
</evidence>
<reference evidence="11" key="1">
    <citation type="journal article" date="2019" name="Nat. Commun.">
        <title>Expansion of phycobilisome linker gene families in mesophilic red algae.</title>
        <authorList>
            <person name="Lee J."/>
            <person name="Kim D."/>
            <person name="Bhattacharya D."/>
            <person name="Yoon H.S."/>
        </authorList>
    </citation>
    <scope>NUCLEOTIDE SEQUENCE [LARGE SCALE GENOMIC DNA]</scope>
    <source>
        <strain evidence="11">CCMP 1328</strain>
    </source>
</reference>
<evidence type="ECO:0000256" key="3">
    <source>
        <dbReference type="ARBA" id="ARBA00012640"/>
    </source>
</evidence>
<sequence length="420" mass="45004">MDEQMCSAQDGDSPKTARAKPSRKPFLVTLSGRASSGVLPRLMEVVAEHGVELLDLQQITVRDLITVSASLGVQHDEASSTGFVKELLLAMHPLAIDVLFDVQHDSMHNARHVELEKAVITVIAPRCVPAKFLAQVTEILAQHKANILSINRTTERGDAFAGFEFIVAISVSDGVGSGDSLARVRSDLLRLEKLGDIAVQRHNLALRSKRLVVFDLSWTLVKGDAINLLCEAAKVPYTAGSELDARVAALKGKSEKETVDAALSRLEYTDGAVLLCAALKRLGYKLAVISSGAQVLADAAKYTLGLDYSYGNRLKLDSKRAFTGEIVEPVINAERKAELLNMLAMQEGIGLEQVVAIGDGPVSAQLLSSAGLSISFDQPTSTNADHVGGRISSKSLETVLYLMGVNGRDVYAIIDGESSK</sequence>
<comment type="pathway">
    <text evidence="2">Amino-acid biosynthesis; L-serine biosynthesis; L-serine from 3-phospho-D-glycerate: step 3/3.</text>
</comment>
<dbReference type="Gene3D" id="3.40.50.1000">
    <property type="entry name" value="HAD superfamily/HAD-like"/>
    <property type="match status" value="1"/>
</dbReference>
<evidence type="ECO:0000256" key="9">
    <source>
        <dbReference type="SAM" id="MobiDB-lite"/>
    </source>
</evidence>
<dbReference type="Proteomes" id="UP000324585">
    <property type="component" value="Unassembled WGS sequence"/>
</dbReference>
<evidence type="ECO:0000256" key="4">
    <source>
        <dbReference type="ARBA" id="ARBA00022605"/>
    </source>
</evidence>
<dbReference type="InterPro" id="IPR023214">
    <property type="entry name" value="HAD_sf"/>
</dbReference>
<dbReference type="PANTHER" id="PTHR43344:SF2">
    <property type="entry name" value="PHOSPHOSERINE PHOSPHATASE"/>
    <property type="match status" value="1"/>
</dbReference>
<keyword evidence="6" id="KW-0378">Hydrolase</keyword>
<keyword evidence="11" id="KW-1185">Reference proteome</keyword>
<evidence type="ECO:0000313" key="10">
    <source>
        <dbReference type="EMBL" id="KAA8496976.1"/>
    </source>
</evidence>
<comment type="caution">
    <text evidence="10">The sequence shown here is derived from an EMBL/GenBank/DDBJ whole genome shotgun (WGS) entry which is preliminary data.</text>
</comment>